<evidence type="ECO:0000313" key="1">
    <source>
        <dbReference type="EMBL" id="NHO66072.1"/>
    </source>
</evidence>
<dbReference type="AlphaFoldDB" id="A0A9E5JSL7"/>
<dbReference type="InterPro" id="IPR036291">
    <property type="entry name" value="NAD(P)-bd_dom_sf"/>
</dbReference>
<dbReference type="PRINTS" id="PR00081">
    <property type="entry name" value="GDHRDH"/>
</dbReference>
<dbReference type="Gene3D" id="3.40.50.720">
    <property type="entry name" value="NAD(P)-binding Rossmann-like Domain"/>
    <property type="match status" value="1"/>
</dbReference>
<organism evidence="1 2">
    <name type="scientific">Pseudomaricurvus hydrocarbonicus</name>
    <dbReference type="NCBI Taxonomy" id="1470433"/>
    <lineage>
        <taxon>Bacteria</taxon>
        <taxon>Pseudomonadati</taxon>
        <taxon>Pseudomonadota</taxon>
        <taxon>Gammaproteobacteria</taxon>
        <taxon>Cellvibrionales</taxon>
        <taxon>Cellvibrionaceae</taxon>
        <taxon>Pseudomaricurvus</taxon>
    </lineage>
</organism>
<dbReference type="EMBL" id="JAAONZ010000007">
    <property type="protein sequence ID" value="NHO66072.1"/>
    <property type="molecule type" value="Genomic_DNA"/>
</dbReference>
<name>A0A9E5JSL7_9GAMM</name>
<reference evidence="1" key="1">
    <citation type="submission" date="2020-03" db="EMBL/GenBank/DDBJ databases">
        <authorList>
            <person name="Guo F."/>
        </authorList>
    </citation>
    <scope>NUCLEOTIDE SEQUENCE</scope>
    <source>
        <strain evidence="1">JCM 30134</strain>
    </source>
</reference>
<evidence type="ECO:0000313" key="2">
    <source>
        <dbReference type="Proteomes" id="UP000787472"/>
    </source>
</evidence>
<comment type="caution">
    <text evidence="1">The sequence shown here is derived from an EMBL/GenBank/DDBJ whole genome shotgun (WGS) entry which is preliminary data.</text>
</comment>
<dbReference type="SUPFAM" id="SSF51735">
    <property type="entry name" value="NAD(P)-binding Rossmann-fold domains"/>
    <property type="match status" value="1"/>
</dbReference>
<dbReference type="Proteomes" id="UP000787472">
    <property type="component" value="Unassembled WGS sequence"/>
</dbReference>
<dbReference type="PANTHER" id="PTHR44147:SF2">
    <property type="entry name" value="DEHYDROGENASE_REDUCTASE SDR FAMILY MEMBER 1"/>
    <property type="match status" value="1"/>
</dbReference>
<accession>A0A9E5JSL7</accession>
<dbReference type="Pfam" id="PF00106">
    <property type="entry name" value="adh_short"/>
    <property type="match status" value="1"/>
</dbReference>
<sequence length="289" mass="31001">MTQNASKPRVVLVTGASRGAGKGIALAFGSEGDIIYVTGRSQQEGDAPLPGTVFATADDICRRGGTGIAAVCDHADDQQVAALFERIADEQGRLDILVNNAAHVHDDLIKPGGFWTKSIDLVGMIDVGLRSSYIASWHAAQMMTAQGSGLIVNTGSFGARCYMHGPAYGAQKVGHDKMAWDMAHDLRPFNVASVSLWMGMLKTERTDQVMQQEPEKYAGFHELAESPEFTGRVISALYRDPQLMDKSGQTFVGAELGQSLGVEDIDGKQPVSHRDMLGAPFEFSAAVVE</sequence>
<proteinExistence type="predicted"/>
<protein>
    <submittedName>
        <fullName evidence="1">SDR family NAD(P)-dependent oxidoreductase</fullName>
    </submittedName>
</protein>
<dbReference type="InterPro" id="IPR002347">
    <property type="entry name" value="SDR_fam"/>
</dbReference>
<gene>
    <name evidence="1" type="ORF">G8770_11000</name>
</gene>
<keyword evidence="2" id="KW-1185">Reference proteome</keyword>
<dbReference type="PANTHER" id="PTHR44147">
    <property type="entry name" value="DEHYDROGENASE/REDUCTASE SDR FAMILY MEMBER 1"/>
    <property type="match status" value="1"/>
</dbReference>
<dbReference type="RefSeq" id="WP_167186229.1">
    <property type="nucleotide sequence ID" value="NZ_JAAONZ010000007.1"/>
</dbReference>